<dbReference type="VEuPathDB" id="FungiDB:BD410DRAFT_804159"/>
<dbReference type="AlphaFoldDB" id="A0A4Y7Q3W7"/>
<dbReference type="OrthoDB" id="3365698at2759"/>
<evidence type="ECO:0000313" key="1">
    <source>
        <dbReference type="EMBL" id="TDL21490.1"/>
    </source>
</evidence>
<reference evidence="1 2" key="1">
    <citation type="submission" date="2018-06" db="EMBL/GenBank/DDBJ databases">
        <title>A transcriptomic atlas of mushroom development highlights an independent origin of complex multicellularity.</title>
        <authorList>
            <consortium name="DOE Joint Genome Institute"/>
            <person name="Krizsan K."/>
            <person name="Almasi E."/>
            <person name="Merenyi Z."/>
            <person name="Sahu N."/>
            <person name="Viragh M."/>
            <person name="Koszo T."/>
            <person name="Mondo S."/>
            <person name="Kiss B."/>
            <person name="Balint B."/>
            <person name="Kues U."/>
            <person name="Barry K."/>
            <person name="Hegedus J.C."/>
            <person name="Henrissat B."/>
            <person name="Johnson J."/>
            <person name="Lipzen A."/>
            <person name="Ohm R."/>
            <person name="Nagy I."/>
            <person name="Pangilinan J."/>
            <person name="Yan J."/>
            <person name="Xiong Y."/>
            <person name="Grigoriev I.V."/>
            <person name="Hibbett D.S."/>
            <person name="Nagy L.G."/>
        </authorList>
    </citation>
    <scope>NUCLEOTIDE SEQUENCE [LARGE SCALE GENOMIC DNA]</scope>
    <source>
        <strain evidence="1 2">SZMC22713</strain>
    </source>
</reference>
<dbReference type="EMBL" id="ML170180">
    <property type="protein sequence ID" value="TDL21490.1"/>
    <property type="molecule type" value="Genomic_DNA"/>
</dbReference>
<name>A0A4Y7Q3W7_9AGAM</name>
<accession>A0A4Y7Q3W7</accession>
<dbReference type="Proteomes" id="UP000294933">
    <property type="component" value="Unassembled WGS sequence"/>
</dbReference>
<proteinExistence type="predicted"/>
<dbReference type="SUPFAM" id="SSF52047">
    <property type="entry name" value="RNI-like"/>
    <property type="match status" value="1"/>
</dbReference>
<evidence type="ECO:0008006" key="3">
    <source>
        <dbReference type="Google" id="ProtNLM"/>
    </source>
</evidence>
<gene>
    <name evidence="1" type="ORF">BD410DRAFT_804159</name>
</gene>
<evidence type="ECO:0000313" key="2">
    <source>
        <dbReference type="Proteomes" id="UP000294933"/>
    </source>
</evidence>
<organism evidence="1 2">
    <name type="scientific">Rickenella mellea</name>
    <dbReference type="NCBI Taxonomy" id="50990"/>
    <lineage>
        <taxon>Eukaryota</taxon>
        <taxon>Fungi</taxon>
        <taxon>Dikarya</taxon>
        <taxon>Basidiomycota</taxon>
        <taxon>Agaricomycotina</taxon>
        <taxon>Agaricomycetes</taxon>
        <taxon>Hymenochaetales</taxon>
        <taxon>Rickenellaceae</taxon>
        <taxon>Rickenella</taxon>
    </lineage>
</organism>
<keyword evidence="2" id="KW-1185">Reference proteome</keyword>
<sequence length="478" mass="54066">MVVQGIYGTGNPRTIGLDRLIALLTRLKSFEFQNPSADLWNDEPVHASHQTTLSDAPNANHDLLPDLLRSLEESKACMAALNEVWDHLRRRICCLQKACTPFVLEKGIRTLPDEILSDIFEAGHRMTEGWTFAKSFFISLGHIGSRSIDRRRHRKRNDTTLPPNLVHRWSRLQIYSAVANHLIEEGGFTSFPRLLYLCNAWNTTIKMSKHTLPLLFSHSKRIKVPSDYIFLAQLTSLELLHDDTAVDVAPLMRALHSLKNLKILSLTFDGCSEVDDPQEIIDMLGNHSVAIDTLQIAILNGTSPDLIISLYKGLQYLSPSAVHIHMEDIDDEEHDLEEFFFTLPEDSFPYGSTITIHASRTKEINLAWWPGPILTGIVERCQIAHTVHFDGPTVSFIKSGSTDWRRFASLRHVRFKSCDHLTEPEVDDLARNLMCGKAEGAGLQTLEIFSCRMISEEFLVELGDAVGPKLKWKMCDCD</sequence>
<protein>
    <recommendedName>
        <fullName evidence="3">F-box domain-containing protein</fullName>
    </recommendedName>
</protein>